<comment type="caution">
    <text evidence="1">The sequence shown here is derived from an EMBL/GenBank/DDBJ whole genome shotgun (WGS) entry which is preliminary data.</text>
</comment>
<organism evidence="1 2">
    <name type="scientific">Carya illinoinensis</name>
    <name type="common">Pecan</name>
    <dbReference type="NCBI Taxonomy" id="32201"/>
    <lineage>
        <taxon>Eukaryota</taxon>
        <taxon>Viridiplantae</taxon>
        <taxon>Streptophyta</taxon>
        <taxon>Embryophyta</taxon>
        <taxon>Tracheophyta</taxon>
        <taxon>Spermatophyta</taxon>
        <taxon>Magnoliopsida</taxon>
        <taxon>eudicotyledons</taxon>
        <taxon>Gunneridae</taxon>
        <taxon>Pentapetalae</taxon>
        <taxon>rosids</taxon>
        <taxon>fabids</taxon>
        <taxon>Fagales</taxon>
        <taxon>Juglandaceae</taxon>
        <taxon>Carya</taxon>
    </lineage>
</organism>
<sequence>MLTYFVLVKIPQDVVQSRRASTLKNPTTHLATKKGVEIKEHSVTRRRPARATRPMPLGEQTRPMLWEINLTDAFRRAAKSTLPPCKQINLSLESICGSVTARAKAWLLAGITHVSPAFTTL</sequence>
<proteinExistence type="predicted"/>
<reference evidence="1" key="1">
    <citation type="submission" date="2021-01" db="EMBL/GenBank/DDBJ databases">
        <authorList>
            <person name="Lovell J.T."/>
            <person name="Bentley N."/>
            <person name="Bhattarai G."/>
            <person name="Jenkins J.W."/>
            <person name="Sreedasyam A."/>
            <person name="Alarcon Y."/>
            <person name="Bock C."/>
            <person name="Boston L."/>
            <person name="Carlson J."/>
            <person name="Cervantes K."/>
            <person name="Clermont K."/>
            <person name="Krom N."/>
            <person name="Kubenka K."/>
            <person name="Mamidi S."/>
            <person name="Mattison C."/>
            <person name="Monteros M."/>
            <person name="Pisani C."/>
            <person name="Plott C."/>
            <person name="Rajasekar S."/>
            <person name="Rhein H.S."/>
            <person name="Rohla C."/>
            <person name="Song M."/>
            <person name="Hilaire R.S."/>
            <person name="Shu S."/>
            <person name="Wells L."/>
            <person name="Wang X."/>
            <person name="Webber J."/>
            <person name="Heerema R.J."/>
            <person name="Klein P."/>
            <person name="Conner P."/>
            <person name="Grauke L."/>
            <person name="Grimwood J."/>
            <person name="Schmutz J."/>
            <person name="Randall J.J."/>
        </authorList>
    </citation>
    <scope>NUCLEOTIDE SEQUENCE</scope>
    <source>
        <tissue evidence="1">Leaf</tissue>
    </source>
</reference>
<accession>A0A922ABX8</accession>
<name>A0A922ABX8_CARIL</name>
<gene>
    <name evidence="1" type="ORF">I3842_15G067300</name>
</gene>
<dbReference type="AlphaFoldDB" id="A0A922ABX8"/>
<evidence type="ECO:0000313" key="2">
    <source>
        <dbReference type="Proteomes" id="UP000811246"/>
    </source>
</evidence>
<evidence type="ECO:0000313" key="1">
    <source>
        <dbReference type="EMBL" id="KAG6674850.1"/>
    </source>
</evidence>
<dbReference type="EMBL" id="CM031839">
    <property type="protein sequence ID" value="KAG6674850.1"/>
    <property type="molecule type" value="Genomic_DNA"/>
</dbReference>
<dbReference type="Proteomes" id="UP000811246">
    <property type="component" value="Chromosome 15"/>
</dbReference>
<protein>
    <submittedName>
        <fullName evidence="1">Uncharacterized protein</fullName>
    </submittedName>
</protein>